<dbReference type="HOGENOM" id="CLU_229426_0_0_1"/>
<dbReference type="GO" id="GO:0045943">
    <property type="term" value="P:positive regulation of transcription by RNA polymerase I"/>
    <property type="evidence" value="ECO:0000318"/>
    <property type="project" value="GO_Central"/>
</dbReference>
<dbReference type="GO" id="GO:0030515">
    <property type="term" value="F:snoRNA binding"/>
    <property type="evidence" value="ECO:0000318"/>
    <property type="project" value="GO_Central"/>
</dbReference>
<name>A8B762_GIAIC</name>
<dbReference type="GO" id="GO:0034455">
    <property type="term" value="C:t-UTP complex"/>
    <property type="evidence" value="ECO:0000318"/>
    <property type="project" value="GO_Central"/>
</dbReference>
<evidence type="ECO:0000313" key="3">
    <source>
        <dbReference type="EMBL" id="KAE8301769.1"/>
    </source>
</evidence>
<dbReference type="GeneID" id="5702070"/>
<dbReference type="STRING" id="184922.A8B762"/>
<dbReference type="InterPro" id="IPR016024">
    <property type="entry name" value="ARM-type_fold"/>
</dbReference>
<sequence>MSSLQQQLSRLSSETIVFSSTGARKNVPSLLYGDNAKSISVETIHEIALAALTELQGIDPSFAAFRANIFHPSAPQYDREAHTEEHNLTFIDKPMSLFLDQVIPYLHLPAAHRAIEFLIRRFRADIKCVEQLVMAFLPYHETVIFSYLVTCLFSMNDPEKLPSSHILLLLGRDGWPGPRSILLKQLRRNSYSLYAKLISKVVDLERVSPESCLFYMRFCFAVTYDLLGFPSLGQDQVLLRETLRLVSWALGPKAHSECRDAACLLLLRAPPVLLHGLAESKQGRNVMKLFLLHPVSGDRRRALKVLLGLTHNALENNVPTVLTLTDMLYSLCQGDWVLELTGSAFSDLVNTAAKRKTDDKCRTLLVSFTYIFSDSLFRFTVVPWKSTSVPDKDRPSLLAAFRNGLRSITAALRAIVEGDKQKEKTLRVGLSKLIRHVAFLIAKYTLVDPDPSSNLELQELARLAADIDVRSFASGAMQSVEETSAEPRDSGADVPNRVLALLFGENREEYWMLAPVAAPSGVPCILALDSSSTELRTMGYSQVQVLIEKFVNQKPVNINGLLKTLPLLCTRLLSEGDTKLLETLCGCISHLISSLPRRLSTSLPSDELMTLLSETVFFYKRLISNGMLTDTYLSTLAQLRECLFCLTKEEIGQEYAYLGAHLELLQSPDASHRVLSVEELIFPFGSIAGMLEAVMLSIKNGYASKHSDIIITHVLQIDAAVSEGSKEGAVFEAFISQVLASPGYSHLFVDVLCQHIAGCSAFLLNTAIKHSTSPDVLTRIGTAYVADKDLSAWSTPLFSGSFDKLLASCILHNIFTDQTWVSRAVEHFQSASSKKASKRSSAKASRGSSKRESTVIQSPNVEGNSTCDPDFLIACAFYVLDNKDEQGTELLRTASQGLHLLGSKISKDIYGPICEALQSALGTGEPFDLSGSITELLTLIAGSTRMCHVFIAQFISKALICCIDQCEEGSNPVEMLTDIAMFINNASSESSPTTMVLFGHALEKSVLTLLGRLSYTDRIGMLLLPDHGDCADPMISTFCEQSSLSPNFLQTSLSSSRMTNPVKSSLINLAESCYVCMVSIADSITDKEVSACEIPLQQARLYAVLAVLGTIPELVSLSHDISSLAFILLGGCDCASVPEELATIYKDLAVSSFEYLLPIPLSVATELRRLASDYVSRAPLAVAYVNDYISTFPIEFLESLTRRRHLIDDPGALLSILIAQIAGGDIQINPESRREVLILRLVLRMMSFSSSDRSIDSYQEKNVYGEFADKDQKTPEDDDNSKTLSLLRSLEAFDQMSCIVPSQTDAESLSGLCFYHPELLACAQTVAPDRFQTLFIARMVNRLTAEPYPSPLPPEKISQVIINLFQLATKIYPDTSLFWSTAVTLIRTSVDLTSRELISALDQQRIFLAILSLTEQVHHSIYLLIFILSNIYSKANDTETKKAPKVLQDQLIGHFVTRVDMERQLQALYLLCHGVVWNFLKTGVHEQNLEDAINVLSKTAHCIDPDRKMLESSATMRSLGFSLLFDDLSSSLNFLNRNVSEEEDVNSVFEDNPVGGERGNSEQDDEAVACEDNFLSTLLIHVMREIWKIRSIDGTEKSLKKKAQSDPALMGALKAVQMSIDTMIVYLDTYAFYVTTQTEQSVVRYAMSSIIGASILRVNDKERGSKLLEKLVANLSVTSLSMACVKLYQNILDGINLQQPCVTLFLLLRQKISGTLEGRRVDVEDVKQAFLVLYNVFVDVIAEDVDRDLKKLILDVLVEFCTGFPTVLDPAAAVAITKAISSAEFYVSLSSLTDGASNILHGSLYALGHLVEACDCSIIPVLKELVPPLLGYLNAQVVREGISARMESFDVSFYSETTLAVVTVLSSLMISQGRFMTPYLSEVITLLCILCPLGPCVGEVFAIDNDSASPQDIDVKLDVVRRVFKALLPELPMETRHGITDYALKILTTAVAGLSAISRVVALRLLLPAMHVVLDKYVVLVRKYALQYVEPLVHAITLVLYPTLSEAVLTNELRVDVVKFVLSVVAMRADNSCYPLLFSQYDRLETCAIYLLAELDLKMQEKSLGGVIEQCWSWCMECTSNSLTEDNTGDARATKFNLSLFGSLFEKTYTEAVTSIQLTSPPSVPRMTACAHILAVLGGQDPQRLVTGVGKLLYEVIGTYLFAITSPLGCVPYSLDTKTIAQLLDTRQRAVELSSAPMGMFITCGLESSASISGIAEDSFYEVYSMGRYFNLFLFACGHVVGALRDDVYIAAISFMVAIVCSAVAPCNELKDVVYPSLKVALQAVEGNNNTPMLWEYLHDMSITLTKNSNDAFRLRGIELLEVFLCVVLPHDTHWLTRAAGVIDEAIEDLHEGVSAAAQHLIRSVESVTGKLYRDLVSAGV</sequence>
<evidence type="ECO:0000256" key="2">
    <source>
        <dbReference type="SAM" id="MobiDB-lite"/>
    </source>
</evidence>
<proteinExistence type="inferred from homology"/>
<dbReference type="SMR" id="A8B762"/>
<dbReference type="InterPro" id="IPR040191">
    <property type="entry name" value="UTP10"/>
</dbReference>
<dbReference type="GO" id="GO:0030686">
    <property type="term" value="C:90S preribosome"/>
    <property type="evidence" value="ECO:0000318"/>
    <property type="project" value="GO_Central"/>
</dbReference>
<dbReference type="OMA" id="FRANIFH"/>
<dbReference type="EMBL" id="AACB03000005">
    <property type="protein sequence ID" value="KAE8301769.1"/>
    <property type="molecule type" value="Genomic_DNA"/>
</dbReference>
<dbReference type="VEuPathDB" id="GiardiaDB:GL50803_103285"/>
<evidence type="ECO:0000313" key="4">
    <source>
        <dbReference type="Proteomes" id="UP000001548"/>
    </source>
</evidence>
<keyword evidence="1" id="KW-0698">rRNA processing</keyword>
<dbReference type="RefSeq" id="XP_001709150.1">
    <property type="nucleotide sequence ID" value="XM_001709098.1"/>
</dbReference>
<keyword evidence="1" id="KW-0690">Ribosome biogenesis</keyword>
<keyword evidence="4" id="KW-1185">Reference proteome</keyword>
<comment type="caution">
    <text evidence="3">The sequence shown here is derived from an EMBL/GenBank/DDBJ whole genome shotgun (WGS) entry which is preliminary data.</text>
</comment>
<dbReference type="KEGG" id="gla:GL50803_00103285"/>
<evidence type="ECO:0000256" key="1">
    <source>
        <dbReference type="RuleBase" id="RU367065"/>
    </source>
</evidence>
<gene>
    <name evidence="3" type="ORF">GL50803_00103285</name>
</gene>
<keyword evidence="1" id="KW-0687">Ribonucleoprotein</keyword>
<dbReference type="SUPFAM" id="SSF48371">
    <property type="entry name" value="ARM repeat"/>
    <property type="match status" value="1"/>
</dbReference>
<dbReference type="GO" id="GO:0000462">
    <property type="term" value="P:maturation of SSU-rRNA from tricistronic rRNA transcript (SSU-rRNA, 5.8S rRNA, LSU-rRNA)"/>
    <property type="evidence" value="ECO:0000318"/>
    <property type="project" value="GO_Central"/>
</dbReference>
<keyword evidence="1" id="KW-0539">Nucleus</keyword>
<comment type="function">
    <text evidence="1">Involved in nucleolar processing of pre-18S ribosomal RNA.</text>
</comment>
<dbReference type="PANTHER" id="PTHR13457:SF1">
    <property type="entry name" value="HEAT REPEAT-CONTAINING PROTEIN 1"/>
    <property type="match status" value="1"/>
</dbReference>
<dbReference type="PANTHER" id="PTHR13457">
    <property type="entry name" value="BAP28"/>
    <property type="match status" value="1"/>
</dbReference>
<organism evidence="3 4">
    <name type="scientific">Giardia intestinalis (strain ATCC 50803 / WB clone C6)</name>
    <name type="common">Giardia lamblia</name>
    <dbReference type="NCBI Taxonomy" id="184922"/>
    <lineage>
        <taxon>Eukaryota</taxon>
        <taxon>Metamonada</taxon>
        <taxon>Diplomonadida</taxon>
        <taxon>Hexamitidae</taxon>
        <taxon>Giardiinae</taxon>
        <taxon>Giardia</taxon>
    </lineage>
</organism>
<feature type="region of interest" description="Disordered" evidence="2">
    <location>
        <begin position="836"/>
        <end position="861"/>
    </location>
</feature>
<dbReference type="Proteomes" id="UP000001548">
    <property type="component" value="Unassembled WGS sequence"/>
</dbReference>
<reference evidence="3 4" key="1">
    <citation type="journal article" date="2007" name="Science">
        <title>Genomic minimalism in the early diverging intestinal parasite Giardia lamblia.</title>
        <authorList>
            <person name="Morrison H.G."/>
            <person name="McArthur A.G."/>
            <person name="Gillin F.D."/>
            <person name="Aley S.B."/>
            <person name="Adam R.D."/>
            <person name="Olsen G.J."/>
            <person name="Best A.A."/>
            <person name="Cande W.Z."/>
            <person name="Chen F."/>
            <person name="Cipriano M.J."/>
            <person name="Davids B.J."/>
            <person name="Dawson S.C."/>
            <person name="Elmendorf H.G."/>
            <person name="Hehl A.B."/>
            <person name="Holder M.E."/>
            <person name="Huse S.M."/>
            <person name="Kim U.U."/>
            <person name="Lasek-Nesselquist E."/>
            <person name="Manning G."/>
            <person name="Nigam A."/>
            <person name="Nixon J.E."/>
            <person name="Palm D."/>
            <person name="Passamaneck N.E."/>
            <person name="Prabhu A."/>
            <person name="Reich C.I."/>
            <person name="Reiner D.S."/>
            <person name="Samuelson J."/>
            <person name="Svard S.G."/>
            <person name="Sogin M.L."/>
        </authorList>
    </citation>
    <scope>NUCLEOTIDE SEQUENCE [LARGE SCALE GENOMIC DNA]</scope>
    <source>
        <strain evidence="3 4">WB C6</strain>
    </source>
</reference>
<accession>A8B762</accession>
<comment type="subcellular location">
    <subcellularLocation>
        <location evidence="1">Nucleus</location>
        <location evidence="1">Nucleolus</location>
    </subcellularLocation>
</comment>
<dbReference type="GO" id="GO:0032040">
    <property type="term" value="C:small-subunit processome"/>
    <property type="evidence" value="ECO:0000318"/>
    <property type="project" value="GO_Central"/>
</dbReference>
<comment type="similarity">
    <text evidence="1">Belongs to the HEATR1/UTP10 family.</text>
</comment>
<protein>
    <recommendedName>
        <fullName evidence="1">HEAT repeat-containing protein 1</fullName>
    </recommendedName>
</protein>